<keyword evidence="3" id="KW-1185">Reference proteome</keyword>
<feature type="region of interest" description="Disordered" evidence="1">
    <location>
        <begin position="1"/>
        <end position="38"/>
    </location>
</feature>
<accession>A0AAV9S5L5</accession>
<protein>
    <submittedName>
        <fullName evidence="2">Uncharacterized protein</fullName>
    </submittedName>
</protein>
<organism evidence="2 3">
    <name type="scientific">Crenichthys baileyi</name>
    <name type="common">White River springfish</name>
    <dbReference type="NCBI Taxonomy" id="28760"/>
    <lineage>
        <taxon>Eukaryota</taxon>
        <taxon>Metazoa</taxon>
        <taxon>Chordata</taxon>
        <taxon>Craniata</taxon>
        <taxon>Vertebrata</taxon>
        <taxon>Euteleostomi</taxon>
        <taxon>Actinopterygii</taxon>
        <taxon>Neopterygii</taxon>
        <taxon>Teleostei</taxon>
        <taxon>Neoteleostei</taxon>
        <taxon>Acanthomorphata</taxon>
        <taxon>Ovalentaria</taxon>
        <taxon>Atherinomorphae</taxon>
        <taxon>Cyprinodontiformes</taxon>
        <taxon>Goodeidae</taxon>
        <taxon>Crenichthys</taxon>
    </lineage>
</organism>
<evidence type="ECO:0000313" key="2">
    <source>
        <dbReference type="EMBL" id="KAK5616658.1"/>
    </source>
</evidence>
<sequence length="117" mass="12071">MGGNKYAHPISAPLTRGNSRVEECPTPLKETGPEPETCVEPASVAEDQTAKVSTFAATHNTLHLTPLAPPTGGEPIGRGTHVSSSGYARPGSMGESPVTRLSLACPTSRPGSRVGPR</sequence>
<feature type="region of interest" description="Disordered" evidence="1">
    <location>
        <begin position="64"/>
        <end position="117"/>
    </location>
</feature>
<dbReference type="Proteomes" id="UP001311232">
    <property type="component" value="Unassembled WGS sequence"/>
</dbReference>
<gene>
    <name evidence="2" type="ORF">CRENBAI_003066</name>
</gene>
<proteinExistence type="predicted"/>
<evidence type="ECO:0000313" key="3">
    <source>
        <dbReference type="Proteomes" id="UP001311232"/>
    </source>
</evidence>
<name>A0AAV9S5L5_9TELE</name>
<comment type="caution">
    <text evidence="2">The sequence shown here is derived from an EMBL/GenBank/DDBJ whole genome shotgun (WGS) entry which is preliminary data.</text>
</comment>
<dbReference type="AlphaFoldDB" id="A0AAV9S5L5"/>
<reference evidence="2 3" key="1">
    <citation type="submission" date="2021-06" db="EMBL/GenBank/DDBJ databases">
        <authorList>
            <person name="Palmer J.M."/>
        </authorList>
    </citation>
    <scope>NUCLEOTIDE SEQUENCE [LARGE SCALE GENOMIC DNA]</scope>
    <source>
        <strain evidence="2 3">MEX-2019</strain>
        <tissue evidence="2">Muscle</tissue>
    </source>
</reference>
<dbReference type="EMBL" id="JAHHUM010000877">
    <property type="protein sequence ID" value="KAK5616658.1"/>
    <property type="molecule type" value="Genomic_DNA"/>
</dbReference>
<evidence type="ECO:0000256" key="1">
    <source>
        <dbReference type="SAM" id="MobiDB-lite"/>
    </source>
</evidence>